<sequence>MENDEYADTLFKAYLSDIAERYEDMALEMKMAVKLAHSKNILLSPSARNSFSVAFKNLVSARRSSWRILCSEKQKQAAKGMQNNQHVEEKIQTVEKELLNFCNDVLDMINSYILTQDITKNSGYNVEYSIFFLKMKGDYFRYKAEVLKGEESETIGKLAHDAYKEATEQAAPLPTTNPIKLGLALNYSVFYYEILNDPKEACVIARTAFDNAIENLEGLSETHYRDSTLIMQLLRDNLTLWNSREDNSRITEDEREASIEEEEKC</sequence>
<dbReference type="OMA" id="SKGTDKH"/>
<dbReference type="AlphaFoldDB" id="A0A0F9WGG5"/>
<dbReference type="RefSeq" id="XP_024332133.1">
    <property type="nucleotide sequence ID" value="XM_024475068.1"/>
</dbReference>
<dbReference type="InterPro" id="IPR036815">
    <property type="entry name" value="14-3-3_dom_sf"/>
</dbReference>
<feature type="domain" description="14-3-3" evidence="3">
    <location>
        <begin position="3"/>
        <end position="256"/>
    </location>
</feature>
<dbReference type="PIRSF" id="PIRSF000868">
    <property type="entry name" value="14-3-3"/>
    <property type="match status" value="1"/>
</dbReference>
<name>A0A0F9WGG5_9MICR</name>
<comment type="caution">
    <text evidence="4">The sequence shown here is derived from an EMBL/GenBank/DDBJ whole genome shotgun (WGS) entry which is preliminary data.</text>
</comment>
<dbReference type="InterPro" id="IPR023410">
    <property type="entry name" value="14-3-3_domain"/>
</dbReference>
<evidence type="ECO:0000256" key="2">
    <source>
        <dbReference type="PIRSR" id="PIRSR000868-1"/>
    </source>
</evidence>
<protein>
    <submittedName>
        <fullName evidence="4">14-3-3 protein 1-like protein</fullName>
    </submittedName>
</protein>
<comment type="similarity">
    <text evidence="1">Belongs to the 14-3-3 family.</text>
</comment>
<dbReference type="CDD" id="cd08774">
    <property type="entry name" value="14-3-3"/>
    <property type="match status" value="1"/>
</dbReference>
<keyword evidence="5" id="KW-1185">Reference proteome</keyword>
<gene>
    <name evidence="4" type="ORF">AAJ76_300017093</name>
</gene>
<reference evidence="4 5" key="1">
    <citation type="journal article" date="2015" name="Environ. Microbiol.">
        <title>Genome analyses suggest the presence of polyploidy and recent human-driven expansions in eight global populations of the honeybee pathogen Nosema ceranae.</title>
        <authorList>
            <person name="Pelin A."/>
            <person name="Selman M."/>
            <person name="Aris-Brosou S."/>
            <person name="Farinelli L."/>
            <person name="Corradi N."/>
        </authorList>
    </citation>
    <scope>NUCLEOTIDE SEQUENCE [LARGE SCALE GENOMIC DNA]</scope>
    <source>
        <strain evidence="4 5">PA08 1199</strain>
    </source>
</reference>
<evidence type="ECO:0000256" key="1">
    <source>
        <dbReference type="ARBA" id="ARBA00006141"/>
    </source>
</evidence>
<dbReference type="SUPFAM" id="SSF48445">
    <property type="entry name" value="14-3-3 protein"/>
    <property type="match status" value="1"/>
</dbReference>
<dbReference type="OrthoDB" id="10260625at2759"/>
<evidence type="ECO:0000313" key="4">
    <source>
        <dbReference type="EMBL" id="KKO76391.1"/>
    </source>
</evidence>
<dbReference type="VEuPathDB" id="MicrosporidiaDB:AAJ76_300017093"/>
<dbReference type="VEuPathDB" id="MicrosporidiaDB:G9O61_00g016860"/>
<dbReference type="InterPro" id="IPR000308">
    <property type="entry name" value="14-3-3"/>
</dbReference>
<dbReference type="Pfam" id="PF00244">
    <property type="entry name" value="14-3-3"/>
    <property type="match status" value="1"/>
</dbReference>
<dbReference type="SMART" id="SM00101">
    <property type="entry name" value="14_3_3"/>
    <property type="match status" value="1"/>
</dbReference>
<organism evidence="4 5">
    <name type="scientific">Vairimorpha ceranae</name>
    <dbReference type="NCBI Taxonomy" id="40302"/>
    <lineage>
        <taxon>Eukaryota</taxon>
        <taxon>Fungi</taxon>
        <taxon>Fungi incertae sedis</taxon>
        <taxon>Microsporidia</taxon>
        <taxon>Nosematidae</taxon>
        <taxon>Vairimorpha</taxon>
    </lineage>
</organism>
<evidence type="ECO:0000313" key="5">
    <source>
        <dbReference type="Proteomes" id="UP000034350"/>
    </source>
</evidence>
<evidence type="ECO:0000259" key="3">
    <source>
        <dbReference type="SMART" id="SM00101"/>
    </source>
</evidence>
<feature type="site" description="Interaction with phosphoserine on interacting protein" evidence="2">
    <location>
        <position position="141"/>
    </location>
</feature>
<dbReference type="PRINTS" id="PR00305">
    <property type="entry name" value="1433ZETA"/>
</dbReference>
<dbReference type="EMBL" id="JPQZ01000003">
    <property type="protein sequence ID" value="KKO76391.1"/>
    <property type="molecule type" value="Genomic_DNA"/>
</dbReference>
<dbReference type="PANTHER" id="PTHR18860">
    <property type="entry name" value="14-3-3 PROTEIN"/>
    <property type="match status" value="1"/>
</dbReference>
<dbReference type="Gene3D" id="1.20.190.20">
    <property type="entry name" value="14-3-3 domain"/>
    <property type="match status" value="1"/>
</dbReference>
<accession>A0A0F9WGG5</accession>
<proteinExistence type="inferred from homology"/>
<dbReference type="GeneID" id="36319999"/>
<dbReference type="VEuPathDB" id="MicrosporidiaDB:NCER_101348"/>
<feature type="site" description="Interaction with phosphoserine on interacting protein" evidence="2">
    <location>
        <position position="63"/>
    </location>
</feature>
<dbReference type="Proteomes" id="UP000034350">
    <property type="component" value="Unassembled WGS sequence"/>
</dbReference>